<evidence type="ECO:0000313" key="4">
    <source>
        <dbReference type="Proteomes" id="UP000278149"/>
    </source>
</evidence>
<organism evidence="3 4">
    <name type="scientific">Candidatus Korarchaeum cryptofilum</name>
    <dbReference type="NCBI Taxonomy" id="498846"/>
    <lineage>
        <taxon>Archaea</taxon>
        <taxon>Thermoproteota</taxon>
        <taxon>Candidatus Korarchaeia</taxon>
        <taxon>Candidatus Korarchaeales</taxon>
        <taxon>Candidatus Korarchaeaceae</taxon>
        <taxon>Candidatus Korarchaeum</taxon>
    </lineage>
</organism>
<accession>A0A3R9QXE7</accession>
<feature type="transmembrane region" description="Helical" evidence="2">
    <location>
        <begin position="203"/>
        <end position="225"/>
    </location>
</feature>
<comment type="caution">
    <text evidence="3">The sequence shown here is derived from an EMBL/GenBank/DDBJ whole genome shotgun (WGS) entry which is preliminary data.</text>
</comment>
<proteinExistence type="predicted"/>
<feature type="transmembrane region" description="Helical" evidence="2">
    <location>
        <begin position="237"/>
        <end position="260"/>
    </location>
</feature>
<dbReference type="RefSeq" id="WP_125743023.1">
    <property type="nucleotide sequence ID" value="NZ_RCOR01000050.1"/>
</dbReference>
<keyword evidence="2" id="KW-1133">Transmembrane helix</keyword>
<reference evidence="3 4" key="1">
    <citation type="submission" date="2018-10" db="EMBL/GenBank/DDBJ databases">
        <title>Co-occurring genomic capacity for anaerobic methane metabolism and dissimilatory sulfite reduction discovered in the Korarchaeota.</title>
        <authorList>
            <person name="Mckay L.J."/>
            <person name="Dlakic M."/>
            <person name="Fields M.W."/>
            <person name="Delmont T.O."/>
            <person name="Eren A.M."/>
            <person name="Jay Z.J."/>
            <person name="Klingelsmith K.B."/>
            <person name="Rusch D.B."/>
            <person name="Inskeep W.P."/>
        </authorList>
    </citation>
    <scope>NUCLEOTIDE SEQUENCE [LARGE SCALE GENOMIC DNA]</scope>
    <source>
        <strain evidence="3 4">WS</strain>
    </source>
</reference>
<dbReference type="Proteomes" id="UP000278149">
    <property type="component" value="Unassembled WGS sequence"/>
</dbReference>
<keyword evidence="2" id="KW-0472">Membrane</keyword>
<feature type="coiled-coil region" evidence="1">
    <location>
        <begin position="143"/>
        <end position="170"/>
    </location>
</feature>
<evidence type="ECO:0000313" key="3">
    <source>
        <dbReference type="EMBL" id="RSN67064.1"/>
    </source>
</evidence>
<gene>
    <name evidence="3" type="ORF">D9Q81_09305</name>
</gene>
<evidence type="ECO:0000256" key="2">
    <source>
        <dbReference type="SAM" id="Phobius"/>
    </source>
</evidence>
<sequence>MKGLIILLLSIIAIYTAFGSYFFEMEHIWETSKKIDVLRNEINYLSIKADLRREAIAPLVLRLFSYSREGESIRISFAGNEIWRGDLKDLNFTYDLENFGQIRFKLEDSRVVSEIIGMPYRYTLKGFYEEELAYAVQDTLDTIGRIEKAIEKDKTNISALENELRDLSTNLFLPLFLLAPLFSIAVQFLVLRELDEGVARKYLGVLANPYIMVPTAALYASFLYLTLAFHTGTLMPLHVILVLYILTSISSIISPIIYIYEKIE</sequence>
<protein>
    <submittedName>
        <fullName evidence="3">Uncharacterized protein</fullName>
    </submittedName>
</protein>
<keyword evidence="2" id="KW-0812">Transmembrane</keyword>
<keyword evidence="1" id="KW-0175">Coiled coil</keyword>
<dbReference type="EMBL" id="RCOR01000050">
    <property type="protein sequence ID" value="RSN67064.1"/>
    <property type="molecule type" value="Genomic_DNA"/>
</dbReference>
<name>A0A3R9QXE7_9CREN</name>
<feature type="transmembrane region" description="Helical" evidence="2">
    <location>
        <begin position="171"/>
        <end position="191"/>
    </location>
</feature>
<dbReference type="AlphaFoldDB" id="A0A3R9QXE7"/>
<evidence type="ECO:0000256" key="1">
    <source>
        <dbReference type="SAM" id="Coils"/>
    </source>
</evidence>